<dbReference type="Proteomes" id="UP000886740">
    <property type="component" value="Unassembled WGS sequence"/>
</dbReference>
<evidence type="ECO:0000313" key="5">
    <source>
        <dbReference type="EMBL" id="HIX74489.1"/>
    </source>
</evidence>
<dbReference type="Pfam" id="PF26178">
    <property type="entry name" value="PI-PLC_cat"/>
    <property type="match status" value="1"/>
</dbReference>
<dbReference type="GO" id="GO:0003677">
    <property type="term" value="F:DNA binding"/>
    <property type="evidence" value="ECO:0007669"/>
    <property type="project" value="TreeGrafter"/>
</dbReference>
<evidence type="ECO:0000259" key="4">
    <source>
        <dbReference type="SMART" id="SM00560"/>
    </source>
</evidence>
<feature type="domain" description="LamG-like jellyroll fold" evidence="4">
    <location>
        <begin position="421"/>
        <end position="552"/>
    </location>
</feature>
<dbReference type="Pfam" id="PF13385">
    <property type="entry name" value="Laminin_G_3"/>
    <property type="match status" value="1"/>
</dbReference>
<feature type="transmembrane region" description="Helical" evidence="3">
    <location>
        <begin position="577"/>
        <end position="597"/>
    </location>
</feature>
<proteinExistence type="predicted"/>
<keyword evidence="3" id="KW-0812">Transmembrane</keyword>
<evidence type="ECO:0000256" key="1">
    <source>
        <dbReference type="ARBA" id="ARBA00022729"/>
    </source>
</evidence>
<organism evidence="5 6">
    <name type="scientific">Candidatus Parabacteroides intestinipullorum</name>
    <dbReference type="NCBI Taxonomy" id="2838723"/>
    <lineage>
        <taxon>Bacteria</taxon>
        <taxon>Pseudomonadati</taxon>
        <taxon>Bacteroidota</taxon>
        <taxon>Bacteroidia</taxon>
        <taxon>Bacteroidales</taxon>
        <taxon>Tannerellaceae</taxon>
        <taxon>Parabacteroides</taxon>
    </lineage>
</organism>
<keyword evidence="1" id="KW-0732">Signal</keyword>
<dbReference type="EMBL" id="DXEL01000041">
    <property type="protein sequence ID" value="HIX74489.1"/>
    <property type="molecule type" value="Genomic_DNA"/>
</dbReference>
<gene>
    <name evidence="5" type="ORF">H9977_05605</name>
</gene>
<dbReference type="AlphaFoldDB" id="A0A9D2BGK6"/>
<reference evidence="5" key="1">
    <citation type="journal article" date="2021" name="PeerJ">
        <title>Extensive microbial diversity within the chicken gut microbiome revealed by metagenomics and culture.</title>
        <authorList>
            <person name="Gilroy R."/>
            <person name="Ravi A."/>
            <person name="Getino M."/>
            <person name="Pursley I."/>
            <person name="Horton D.L."/>
            <person name="Alikhan N.F."/>
            <person name="Baker D."/>
            <person name="Gharbi K."/>
            <person name="Hall N."/>
            <person name="Watson M."/>
            <person name="Adriaenssens E.M."/>
            <person name="Foster-Nyarko E."/>
            <person name="Jarju S."/>
            <person name="Secka A."/>
            <person name="Antonio M."/>
            <person name="Oren A."/>
            <person name="Chaudhuri R.R."/>
            <person name="La Ragione R."/>
            <person name="Hildebrand F."/>
            <person name="Pallen M.J."/>
        </authorList>
    </citation>
    <scope>NUCLEOTIDE SEQUENCE</scope>
    <source>
        <strain evidence="5">ChiGjej6B6-14162</strain>
    </source>
</reference>
<dbReference type="Gene3D" id="2.60.120.200">
    <property type="match status" value="1"/>
</dbReference>
<comment type="caution">
    <text evidence="5">The sequence shown here is derived from an EMBL/GenBank/DDBJ whole genome shotgun (WGS) entry which is preliminary data.</text>
</comment>
<name>A0A9D2BGK6_9BACT</name>
<dbReference type="InterPro" id="IPR017946">
    <property type="entry name" value="PLC-like_Pdiesterase_TIM-brl"/>
</dbReference>
<dbReference type="GO" id="GO:0005975">
    <property type="term" value="P:carbohydrate metabolic process"/>
    <property type="evidence" value="ECO:0007669"/>
    <property type="project" value="UniProtKB-ARBA"/>
</dbReference>
<dbReference type="PANTHER" id="PTHR35807:SF1">
    <property type="entry name" value="TRANSCRIPTIONAL REGULATOR REDD"/>
    <property type="match status" value="1"/>
</dbReference>
<dbReference type="GO" id="GO:0006629">
    <property type="term" value="P:lipid metabolic process"/>
    <property type="evidence" value="ECO:0007669"/>
    <property type="project" value="InterPro"/>
</dbReference>
<dbReference type="InterPro" id="IPR051677">
    <property type="entry name" value="AfsR-DnrI-RedD_regulator"/>
</dbReference>
<dbReference type="PANTHER" id="PTHR35807">
    <property type="entry name" value="TRANSCRIPTIONAL REGULATOR REDD-RELATED"/>
    <property type="match status" value="1"/>
</dbReference>
<keyword evidence="2" id="KW-1015">Disulfide bond</keyword>
<evidence type="ECO:0000313" key="6">
    <source>
        <dbReference type="Proteomes" id="UP000886740"/>
    </source>
</evidence>
<protein>
    <recommendedName>
        <fullName evidence="4">LamG-like jellyroll fold domain-containing protein</fullName>
    </recommendedName>
</protein>
<evidence type="ECO:0000256" key="3">
    <source>
        <dbReference type="SAM" id="Phobius"/>
    </source>
</evidence>
<reference evidence="5" key="2">
    <citation type="submission" date="2021-04" db="EMBL/GenBank/DDBJ databases">
        <authorList>
            <person name="Gilroy R."/>
        </authorList>
    </citation>
    <scope>NUCLEOTIDE SEQUENCE</scope>
    <source>
        <strain evidence="5">ChiGjej6B6-14162</strain>
    </source>
</reference>
<dbReference type="SUPFAM" id="SSF51695">
    <property type="entry name" value="PLC-like phosphodiesterases"/>
    <property type="match status" value="1"/>
</dbReference>
<dbReference type="InterPro" id="IPR013320">
    <property type="entry name" value="ConA-like_dom_sf"/>
</dbReference>
<accession>A0A9D2BGK6</accession>
<dbReference type="InterPro" id="IPR006558">
    <property type="entry name" value="LamG-like"/>
</dbReference>
<evidence type="ECO:0000256" key="2">
    <source>
        <dbReference type="ARBA" id="ARBA00023157"/>
    </source>
</evidence>
<dbReference type="SMART" id="SM00560">
    <property type="entry name" value="LamGL"/>
    <property type="match status" value="1"/>
</dbReference>
<dbReference type="GO" id="GO:0006355">
    <property type="term" value="P:regulation of DNA-templated transcription"/>
    <property type="evidence" value="ECO:0007669"/>
    <property type="project" value="TreeGrafter"/>
</dbReference>
<dbReference type="GO" id="GO:0008081">
    <property type="term" value="F:phosphoric diester hydrolase activity"/>
    <property type="evidence" value="ECO:0007669"/>
    <property type="project" value="InterPro"/>
</dbReference>
<dbReference type="SUPFAM" id="SSF49899">
    <property type="entry name" value="Concanavalin A-like lectins/glucanases"/>
    <property type="match status" value="1"/>
</dbReference>
<keyword evidence="3" id="KW-0472">Membrane</keyword>
<keyword evidence="3" id="KW-1133">Transmembrane helix</keyword>
<dbReference type="GO" id="GO:0004553">
    <property type="term" value="F:hydrolase activity, hydrolyzing O-glycosyl compounds"/>
    <property type="evidence" value="ECO:0007669"/>
    <property type="project" value="UniProtKB-ARBA"/>
</dbReference>
<sequence>MNKRCIVISILGLLVSFLAISQRSETRRNKDILEGIKYNESIFLVSNYSVERTAHVKSASLEELLTSGVEGFYFHIKRDGHSGKLLLREPDGSFSDFRNALARIRKTLEANPDRLMTLFLDFYVDMDLQALFDETGLGTYLFSYSPESGWPALGEMLDQGKRLVVFDVRRHLNAPEWLLCFDDLVEGHDMGWEEREVDYATLFEDRQRKGLSFYTGLRFLGNVTGGGDDEARLSDFARRSPFLIEDFRSKWIAEGKMPNFVLIDQYFPWMNLFMMTVRDFRVLKGDLLADNIPVGYVNWLGLDNCTGGEFCFPLEEGGEIELTPSVPGYRVEPVSVRVTGPGDKRILGKVTFKAFPIKLSNALELYLPFDGTIDDCSSNKARLKSDGVTLVSDPARGQVGLWKAEGRIGLPPARELNMRDHDFTVSVWLKIPEYQVGKEDYCVVGGKNDTYQKALHFLIRDGKPYMGFFNNDLAGNTRIEPGRWYHVVWRYNKVNGEQAIFVDGKLDAISWKRPAYLGSDSLYVGYLGFNLSSGFRGYLDDFAIWSRVLGDKEILSVYNQLADLRGNEDRMSTGWPLMIWAILACVVVGVVAIYGVVRYRRREVAVVVKEPEAVVPQIKEAPSKPDKLANRICLFGDFLVLDRTGEDISALFTPKLRQLFLLLLVSSQPGSTGGISGPDLSRMIWGESDDKKMKSLRSVSLLKLRKILERLDRVEILFNANRYELCLSNGVYCDFLVCLRWLKGKQICTLEDFERFCEVIDRGELFKGESFAWLDDCKNYINSCVVDVLSRFIGSYLMAEQADKILRVADQLLLNDPCNSLALSYKVKILMNQGKVKSAHYVYDKFCALYQEMYGESYPVAFENVDPEIVRGYD</sequence>